<proteinExistence type="predicted"/>
<evidence type="ECO:0000313" key="1">
    <source>
        <dbReference type="EMBL" id="MFL7901553.1"/>
    </source>
</evidence>
<organism evidence="1 2">
    <name type="scientific">Azospirillum argentinense</name>
    <dbReference type="NCBI Taxonomy" id="2970906"/>
    <lineage>
        <taxon>Bacteria</taxon>
        <taxon>Pseudomonadati</taxon>
        <taxon>Pseudomonadota</taxon>
        <taxon>Alphaproteobacteria</taxon>
        <taxon>Rhodospirillales</taxon>
        <taxon>Azospirillaceae</taxon>
        <taxon>Azospirillum</taxon>
    </lineage>
</organism>
<name>A0ABW8V8L1_9PROT</name>
<protein>
    <submittedName>
        <fullName evidence="1">Uncharacterized protein</fullName>
    </submittedName>
</protein>
<evidence type="ECO:0000313" key="2">
    <source>
        <dbReference type="Proteomes" id="UP001628281"/>
    </source>
</evidence>
<gene>
    <name evidence="1" type="ORF">ACJ41P_10500</name>
</gene>
<dbReference type="RefSeq" id="WP_407824016.1">
    <property type="nucleotide sequence ID" value="NZ_JBJLSN010000011.1"/>
</dbReference>
<reference evidence="1 2" key="1">
    <citation type="submission" date="2024-11" db="EMBL/GenBank/DDBJ databases">
        <title>Draft genome sequences of two bacteria associated to sugarcane roots in Colombia.</title>
        <authorList>
            <person name="Pardo-Diaz S."/>
            <person name="Masmela-Mendoza J."/>
            <person name="Delgadillo-Duran P."/>
            <person name="Bautista E.J."/>
            <person name="Rojas-Tapias D.F."/>
        </authorList>
    </citation>
    <scope>NUCLEOTIDE SEQUENCE [LARGE SCALE GENOMIC DNA]</scope>
    <source>
        <strain evidence="1 2">Ap18</strain>
    </source>
</reference>
<comment type="caution">
    <text evidence="1">The sequence shown here is derived from an EMBL/GenBank/DDBJ whole genome shotgun (WGS) entry which is preliminary data.</text>
</comment>
<sequence length="72" mass="7753">MADDLTDAQKRFLKSAYTARNGKRVVRQTSRTAVVARALERKGMGLRNMDYFILNDAGCAAAAALSSEASNG</sequence>
<dbReference type="EMBL" id="JBJLSN010000011">
    <property type="protein sequence ID" value="MFL7901553.1"/>
    <property type="molecule type" value="Genomic_DNA"/>
</dbReference>
<accession>A0ABW8V8L1</accession>
<keyword evidence="2" id="KW-1185">Reference proteome</keyword>
<dbReference type="Proteomes" id="UP001628281">
    <property type="component" value="Unassembled WGS sequence"/>
</dbReference>